<dbReference type="InterPro" id="IPR005069">
    <property type="entry name" value="Nucl-diP-sugar_transferase"/>
</dbReference>
<dbReference type="AlphaFoldDB" id="A0A7S1RYM4"/>
<proteinExistence type="predicted"/>
<dbReference type="EMBL" id="HBGE01093979">
    <property type="protein sequence ID" value="CAD9179168.1"/>
    <property type="molecule type" value="Transcribed_RNA"/>
</dbReference>
<evidence type="ECO:0000313" key="2">
    <source>
        <dbReference type="EMBL" id="CAD9179168.1"/>
    </source>
</evidence>
<accession>A0A7S1RYM4</accession>
<sequence length="166" mass="18927">MRTAILASDDGAVHCDADALWVRPPEPMLQHAVRQHPEADIVSQVSYGSHWNRAFKKWGFVLNTGFILFRKTPRVLGMVDSFMAVNQTKFEQGILNNYLLKLGCAWNQTQDNHTETMTVGRCGNLTVLLLPNWQVARVWRPHNNLTIFHPDLNRTKLSEIQSMGLC</sequence>
<reference evidence="2" key="1">
    <citation type="submission" date="2021-01" db="EMBL/GenBank/DDBJ databases">
        <authorList>
            <person name="Corre E."/>
            <person name="Pelletier E."/>
            <person name="Niang G."/>
            <person name="Scheremetjew M."/>
            <person name="Finn R."/>
            <person name="Kale V."/>
            <person name="Holt S."/>
            <person name="Cochrane G."/>
            <person name="Meng A."/>
            <person name="Brown T."/>
            <person name="Cohen L."/>
        </authorList>
    </citation>
    <scope>NUCLEOTIDE SEQUENCE</scope>
    <source>
        <strain evidence="2">OF101</strain>
    </source>
</reference>
<name>A0A7S1RYM4_ALECA</name>
<evidence type="ECO:0000259" key="1">
    <source>
        <dbReference type="Pfam" id="PF03407"/>
    </source>
</evidence>
<organism evidence="2">
    <name type="scientific">Alexandrium catenella</name>
    <name type="common">Red tide dinoflagellate</name>
    <name type="synonym">Gonyaulax catenella</name>
    <dbReference type="NCBI Taxonomy" id="2925"/>
    <lineage>
        <taxon>Eukaryota</taxon>
        <taxon>Sar</taxon>
        <taxon>Alveolata</taxon>
        <taxon>Dinophyceae</taxon>
        <taxon>Gonyaulacales</taxon>
        <taxon>Pyrocystaceae</taxon>
        <taxon>Alexandrium</taxon>
    </lineage>
</organism>
<dbReference type="Pfam" id="PF03407">
    <property type="entry name" value="Nucleotid_trans"/>
    <property type="match status" value="1"/>
</dbReference>
<protein>
    <recommendedName>
        <fullName evidence="1">Nucleotide-diphospho-sugar transferase domain-containing protein</fullName>
    </recommendedName>
</protein>
<gene>
    <name evidence="2" type="ORF">ACAT0790_LOCUS55940</name>
</gene>
<feature type="domain" description="Nucleotide-diphospho-sugar transferase" evidence="1">
    <location>
        <begin position="14"/>
        <end position="136"/>
    </location>
</feature>